<evidence type="ECO:0000313" key="2">
    <source>
        <dbReference type="Proteomes" id="UP000318053"/>
    </source>
</evidence>
<gene>
    <name evidence="1" type="ORF">CA85_45230</name>
</gene>
<comment type="caution">
    <text evidence="1">The sequence shown here is derived from an EMBL/GenBank/DDBJ whole genome shotgun (WGS) entry which is preliminary data.</text>
</comment>
<protein>
    <submittedName>
        <fullName evidence="1">Uncharacterized protein</fullName>
    </submittedName>
</protein>
<dbReference type="AlphaFoldDB" id="A0A5C5X1K7"/>
<sequence>MLRHGVVFLATPYSCSLEQSAPLDDQTAGGRPDLSSAIRNLLTLATSDHISYW</sequence>
<keyword evidence="2" id="KW-1185">Reference proteome</keyword>
<proteinExistence type="predicted"/>
<reference evidence="1 2" key="1">
    <citation type="submission" date="2019-02" db="EMBL/GenBank/DDBJ databases">
        <title>Deep-cultivation of Planctomycetes and their phenomic and genomic characterization uncovers novel biology.</title>
        <authorList>
            <person name="Wiegand S."/>
            <person name="Jogler M."/>
            <person name="Boedeker C."/>
            <person name="Pinto D."/>
            <person name="Vollmers J."/>
            <person name="Rivas-Marin E."/>
            <person name="Kohn T."/>
            <person name="Peeters S.H."/>
            <person name="Heuer A."/>
            <person name="Rast P."/>
            <person name="Oberbeckmann S."/>
            <person name="Bunk B."/>
            <person name="Jeske O."/>
            <person name="Meyerdierks A."/>
            <person name="Storesund J.E."/>
            <person name="Kallscheuer N."/>
            <person name="Luecker S."/>
            <person name="Lage O.M."/>
            <person name="Pohl T."/>
            <person name="Merkel B.J."/>
            <person name="Hornburger P."/>
            <person name="Mueller R.-W."/>
            <person name="Bruemmer F."/>
            <person name="Labrenz M."/>
            <person name="Spormann A.M."/>
            <person name="Op Den Camp H."/>
            <person name="Overmann J."/>
            <person name="Amann R."/>
            <person name="Jetten M.S.M."/>
            <person name="Mascher T."/>
            <person name="Medema M.H."/>
            <person name="Devos D.P."/>
            <person name="Kaster A.-K."/>
            <person name="Ovreas L."/>
            <person name="Rohde M."/>
            <person name="Galperin M.Y."/>
            <person name="Jogler C."/>
        </authorList>
    </citation>
    <scope>NUCLEOTIDE SEQUENCE [LARGE SCALE GENOMIC DNA]</scope>
    <source>
        <strain evidence="1 2">CA85</strain>
    </source>
</reference>
<accession>A0A5C5X1K7</accession>
<organism evidence="1 2">
    <name type="scientific">Allorhodopirellula solitaria</name>
    <dbReference type="NCBI Taxonomy" id="2527987"/>
    <lineage>
        <taxon>Bacteria</taxon>
        <taxon>Pseudomonadati</taxon>
        <taxon>Planctomycetota</taxon>
        <taxon>Planctomycetia</taxon>
        <taxon>Pirellulales</taxon>
        <taxon>Pirellulaceae</taxon>
        <taxon>Allorhodopirellula</taxon>
    </lineage>
</organism>
<name>A0A5C5X1K7_9BACT</name>
<dbReference type="EMBL" id="SJPK01000016">
    <property type="protein sequence ID" value="TWT56181.1"/>
    <property type="molecule type" value="Genomic_DNA"/>
</dbReference>
<dbReference type="Proteomes" id="UP000318053">
    <property type="component" value="Unassembled WGS sequence"/>
</dbReference>
<evidence type="ECO:0000313" key="1">
    <source>
        <dbReference type="EMBL" id="TWT56181.1"/>
    </source>
</evidence>